<gene>
    <name evidence="3" type="ORF">MUN33_10365</name>
</gene>
<dbReference type="Pfam" id="PF12697">
    <property type="entry name" value="Abhydrolase_6"/>
    <property type="match status" value="1"/>
</dbReference>
<organism evidence="3 4">
    <name type="scientific">Corynebacterium kalidii</name>
    <dbReference type="NCBI Taxonomy" id="2931982"/>
    <lineage>
        <taxon>Bacteria</taxon>
        <taxon>Bacillati</taxon>
        <taxon>Actinomycetota</taxon>
        <taxon>Actinomycetes</taxon>
        <taxon>Mycobacteriales</taxon>
        <taxon>Corynebacteriaceae</taxon>
        <taxon>Corynebacterium</taxon>
    </lineage>
</organism>
<evidence type="ECO:0000313" key="4">
    <source>
        <dbReference type="Proteomes" id="UP001139207"/>
    </source>
</evidence>
<keyword evidence="4" id="KW-1185">Reference proteome</keyword>
<dbReference type="RefSeq" id="WP_244804834.1">
    <property type="nucleotide sequence ID" value="NZ_JALIEA010000016.1"/>
</dbReference>
<proteinExistence type="predicted"/>
<dbReference type="AlphaFoldDB" id="A0A9X2B2T1"/>
<dbReference type="EMBL" id="JALIEA010000016">
    <property type="protein sequence ID" value="MCJ7859110.1"/>
    <property type="molecule type" value="Genomic_DNA"/>
</dbReference>
<protein>
    <submittedName>
        <fullName evidence="3">Alpha/beta hydrolase</fullName>
    </submittedName>
</protein>
<dbReference type="GO" id="GO:0016787">
    <property type="term" value="F:hydrolase activity"/>
    <property type="evidence" value="ECO:0007669"/>
    <property type="project" value="UniProtKB-KW"/>
</dbReference>
<evidence type="ECO:0000313" key="3">
    <source>
        <dbReference type="EMBL" id="MCJ7859110.1"/>
    </source>
</evidence>
<reference evidence="3" key="1">
    <citation type="submission" date="2022-04" db="EMBL/GenBank/DDBJ databases">
        <title>Corynebacterium kalidii LD5P10.</title>
        <authorList>
            <person name="Sun J.Q."/>
        </authorList>
    </citation>
    <scope>NUCLEOTIDE SEQUENCE</scope>
    <source>
        <strain evidence="3">LD5P10</strain>
    </source>
</reference>
<dbReference type="Proteomes" id="UP001139207">
    <property type="component" value="Unassembled WGS sequence"/>
</dbReference>
<feature type="region of interest" description="Disordered" evidence="1">
    <location>
        <begin position="1"/>
        <end position="35"/>
    </location>
</feature>
<dbReference type="InterPro" id="IPR029058">
    <property type="entry name" value="AB_hydrolase_fold"/>
</dbReference>
<evidence type="ECO:0000256" key="1">
    <source>
        <dbReference type="SAM" id="MobiDB-lite"/>
    </source>
</evidence>
<dbReference type="InterPro" id="IPR000073">
    <property type="entry name" value="AB_hydrolase_1"/>
</dbReference>
<dbReference type="SUPFAM" id="SSF53474">
    <property type="entry name" value="alpha/beta-Hydrolases"/>
    <property type="match status" value="1"/>
</dbReference>
<feature type="domain" description="AB hydrolase-1" evidence="2">
    <location>
        <begin position="38"/>
        <end position="244"/>
    </location>
</feature>
<keyword evidence="3" id="KW-0378">Hydrolase</keyword>
<evidence type="ECO:0000259" key="2">
    <source>
        <dbReference type="Pfam" id="PF12697"/>
    </source>
</evidence>
<sequence>MRPPQPPLVGRLLDRFPQPATPWEDSPWSSDSTRSTPVVLVHGTAGSRDNFQRIVPVLEDTGRPVLSVSYGHRGTGGLLASLDEVVEQLTGITGRVGRVDLVGHSQGGLLALAATGVMQGRTGRRPVGHVVGLAADFRGVGRPWFRPPESRVLHRLDQALLPALADQLVGSPALRTVLDHTLGTAVPVTQIITRGDWIVPEARARALAAADPLTGLPAHPGPVRVVGVQDRYPQARINHAVLPHHRIVGTLVAEALETPPEVTGPRSPGQNPNPGPGPGRGRPGDL</sequence>
<accession>A0A9X2B2T1</accession>
<name>A0A9X2B2T1_9CORY</name>
<comment type="caution">
    <text evidence="3">The sequence shown here is derived from an EMBL/GenBank/DDBJ whole genome shotgun (WGS) entry which is preliminary data.</text>
</comment>
<dbReference type="Gene3D" id="3.40.50.1820">
    <property type="entry name" value="alpha/beta hydrolase"/>
    <property type="match status" value="1"/>
</dbReference>
<feature type="region of interest" description="Disordered" evidence="1">
    <location>
        <begin position="257"/>
        <end position="286"/>
    </location>
</feature>